<keyword evidence="5" id="KW-0472">Membrane</keyword>
<name>A0ABW2Z5L7_9FLAO</name>
<keyword evidence="8" id="KW-1185">Reference proteome</keyword>
<keyword evidence="4" id="KW-1003">Cell membrane</keyword>
<keyword evidence="4" id="KW-0997">Cell inner membrane</keyword>
<comment type="subcellular location">
    <subcellularLocation>
        <location evidence="1">Cell inner membrane</location>
        <topology evidence="1">Multi-pass membrane protein</topology>
    </subcellularLocation>
</comment>
<comment type="similarity">
    <text evidence="2">Belongs to the ABC-2 integral membrane protein family.</text>
</comment>
<dbReference type="PANTHER" id="PTHR30413:SF8">
    <property type="entry name" value="TRANSPORT PERMEASE PROTEIN"/>
    <property type="match status" value="1"/>
</dbReference>
<keyword evidence="3" id="KW-0813">Transport</keyword>
<feature type="transmembrane region" description="Helical" evidence="5">
    <location>
        <begin position="195"/>
        <end position="213"/>
    </location>
</feature>
<reference evidence="8" key="1">
    <citation type="journal article" date="2019" name="Int. J. Syst. Evol. Microbiol.">
        <title>The Global Catalogue of Microorganisms (GCM) 10K type strain sequencing project: providing services to taxonomists for standard genome sequencing and annotation.</title>
        <authorList>
            <consortium name="The Broad Institute Genomics Platform"/>
            <consortium name="The Broad Institute Genome Sequencing Center for Infectious Disease"/>
            <person name="Wu L."/>
            <person name="Ma J."/>
        </authorList>
    </citation>
    <scope>NUCLEOTIDE SEQUENCE [LARGE SCALE GENOMIC DNA]</scope>
    <source>
        <strain evidence="8">CCUG 60022</strain>
    </source>
</reference>
<protein>
    <submittedName>
        <fullName evidence="7">ABC transporter permease</fullName>
    </submittedName>
</protein>
<feature type="transmembrane region" description="Helical" evidence="5">
    <location>
        <begin position="249"/>
        <end position="270"/>
    </location>
</feature>
<evidence type="ECO:0000256" key="1">
    <source>
        <dbReference type="ARBA" id="ARBA00004429"/>
    </source>
</evidence>
<evidence type="ECO:0000313" key="8">
    <source>
        <dbReference type="Proteomes" id="UP001597032"/>
    </source>
</evidence>
<dbReference type="Proteomes" id="UP001597032">
    <property type="component" value="Unassembled WGS sequence"/>
</dbReference>
<sequence length="281" mass="31299">MALETKIYQKENNTNIAKLLKDSIKDIYNSRFLSKQLAVRDIKAQYRQSFLGIIWAFITPLTTAFVWIFLNLTGTIRLTDTGIPYPVYAFSGTLLWSIIKEAIDAPMSSTTAAKGLLSKINFPKEALLVSGIYKLLFNSLVKIIILLVFLVVFGVGFHSSLLLFPFAFLGAILFGTTIGLFITPIGMLYNDIKKIISLGLGFLMYATPVVYAIPKEGLMKTLMELNPFTPIISTTRAFIVGQSPEYLAYYGWVLAVCIPLLVVGLLLYRISIPILVERMSA</sequence>
<dbReference type="PROSITE" id="PS51012">
    <property type="entry name" value="ABC_TM2"/>
    <property type="match status" value="1"/>
</dbReference>
<dbReference type="RefSeq" id="WP_298262428.1">
    <property type="nucleotide sequence ID" value="NZ_JBHTIC010000008.1"/>
</dbReference>
<evidence type="ECO:0000256" key="3">
    <source>
        <dbReference type="ARBA" id="ARBA00022448"/>
    </source>
</evidence>
<feature type="transmembrane region" description="Helical" evidence="5">
    <location>
        <begin position="163"/>
        <end position="183"/>
    </location>
</feature>
<organism evidence="7 8">
    <name type="scientific">Lutibacter aestuarii</name>
    <dbReference type="NCBI Taxonomy" id="861111"/>
    <lineage>
        <taxon>Bacteria</taxon>
        <taxon>Pseudomonadati</taxon>
        <taxon>Bacteroidota</taxon>
        <taxon>Flavobacteriia</taxon>
        <taxon>Flavobacteriales</taxon>
        <taxon>Flavobacteriaceae</taxon>
        <taxon>Lutibacter</taxon>
    </lineage>
</organism>
<evidence type="ECO:0000313" key="7">
    <source>
        <dbReference type="EMBL" id="MFD0762107.1"/>
    </source>
</evidence>
<feature type="domain" description="ABC transmembrane type-2" evidence="6">
    <location>
        <begin position="51"/>
        <end position="271"/>
    </location>
</feature>
<keyword evidence="5" id="KW-1133">Transmembrane helix</keyword>
<feature type="transmembrane region" description="Helical" evidence="5">
    <location>
        <begin position="50"/>
        <end position="70"/>
    </location>
</feature>
<evidence type="ECO:0000259" key="6">
    <source>
        <dbReference type="PROSITE" id="PS51012"/>
    </source>
</evidence>
<accession>A0ABW2Z5L7</accession>
<gene>
    <name evidence="7" type="ORF">ACFQZW_08440</name>
</gene>
<proteinExistence type="inferred from homology"/>
<evidence type="ECO:0000256" key="4">
    <source>
        <dbReference type="ARBA" id="ARBA00022519"/>
    </source>
</evidence>
<dbReference type="InterPro" id="IPR047817">
    <property type="entry name" value="ABC2_TM_bact-type"/>
</dbReference>
<dbReference type="EMBL" id="JBHTIC010000008">
    <property type="protein sequence ID" value="MFD0762107.1"/>
    <property type="molecule type" value="Genomic_DNA"/>
</dbReference>
<feature type="transmembrane region" description="Helical" evidence="5">
    <location>
        <begin position="135"/>
        <end position="157"/>
    </location>
</feature>
<feature type="transmembrane region" description="Helical" evidence="5">
    <location>
        <begin position="82"/>
        <end position="99"/>
    </location>
</feature>
<evidence type="ECO:0000256" key="2">
    <source>
        <dbReference type="ARBA" id="ARBA00007783"/>
    </source>
</evidence>
<keyword evidence="5" id="KW-0812">Transmembrane</keyword>
<evidence type="ECO:0000256" key="5">
    <source>
        <dbReference type="SAM" id="Phobius"/>
    </source>
</evidence>
<dbReference type="PANTHER" id="PTHR30413">
    <property type="entry name" value="INNER MEMBRANE TRANSPORT PERMEASE"/>
    <property type="match status" value="1"/>
</dbReference>
<comment type="caution">
    <text evidence="7">The sequence shown here is derived from an EMBL/GenBank/DDBJ whole genome shotgun (WGS) entry which is preliminary data.</text>
</comment>